<dbReference type="InterPro" id="IPR044824">
    <property type="entry name" value="MAIN-like"/>
</dbReference>
<dbReference type="PANTHER" id="PTHR46033:SF8">
    <property type="entry name" value="PROTEIN MAINTENANCE OF MERISTEMS-LIKE"/>
    <property type="match status" value="1"/>
</dbReference>
<dbReference type="EMBL" id="DF973436">
    <property type="protein sequence ID" value="GAU30823.1"/>
    <property type="molecule type" value="Genomic_DNA"/>
</dbReference>
<dbReference type="GO" id="GO:0010073">
    <property type="term" value="P:meristem maintenance"/>
    <property type="evidence" value="ECO:0007669"/>
    <property type="project" value="InterPro"/>
</dbReference>
<evidence type="ECO:0000259" key="1">
    <source>
        <dbReference type="Pfam" id="PF10536"/>
    </source>
</evidence>
<evidence type="ECO:0000313" key="2">
    <source>
        <dbReference type="EMBL" id="GAU30823.1"/>
    </source>
</evidence>
<gene>
    <name evidence="2" type="ORF">TSUD_267430</name>
</gene>
<reference evidence="3" key="1">
    <citation type="journal article" date="2017" name="Front. Plant Sci.">
        <title>Climate Clever Clovers: New Paradigm to Reduce the Environmental Footprint of Ruminants by Breeding Low Methanogenic Forages Utilizing Haplotype Variation.</title>
        <authorList>
            <person name="Kaur P."/>
            <person name="Appels R."/>
            <person name="Bayer P.E."/>
            <person name="Keeble-Gagnere G."/>
            <person name="Wang J."/>
            <person name="Hirakawa H."/>
            <person name="Shirasawa K."/>
            <person name="Vercoe P."/>
            <person name="Stefanova K."/>
            <person name="Durmic Z."/>
            <person name="Nichols P."/>
            <person name="Revell C."/>
            <person name="Isobe S.N."/>
            <person name="Edwards D."/>
            <person name="Erskine W."/>
        </authorList>
    </citation>
    <scope>NUCLEOTIDE SEQUENCE [LARGE SCALE GENOMIC DNA]</scope>
    <source>
        <strain evidence="3">cv. Daliak</strain>
    </source>
</reference>
<accession>A0A2Z6MM62</accession>
<dbReference type="InterPro" id="IPR019557">
    <property type="entry name" value="AminoTfrase-like_pln_mobile"/>
</dbReference>
<protein>
    <recommendedName>
        <fullName evidence="1">Aminotransferase-like plant mobile domain-containing protein</fullName>
    </recommendedName>
</protein>
<dbReference type="Pfam" id="PF10536">
    <property type="entry name" value="PMD"/>
    <property type="match status" value="1"/>
</dbReference>
<feature type="domain" description="Aminotransferase-like plant mobile" evidence="1">
    <location>
        <begin position="52"/>
        <end position="280"/>
    </location>
</feature>
<organism evidence="2 3">
    <name type="scientific">Trifolium subterraneum</name>
    <name type="common">Subterranean clover</name>
    <dbReference type="NCBI Taxonomy" id="3900"/>
    <lineage>
        <taxon>Eukaryota</taxon>
        <taxon>Viridiplantae</taxon>
        <taxon>Streptophyta</taxon>
        <taxon>Embryophyta</taxon>
        <taxon>Tracheophyta</taxon>
        <taxon>Spermatophyta</taxon>
        <taxon>Magnoliopsida</taxon>
        <taxon>eudicotyledons</taxon>
        <taxon>Gunneridae</taxon>
        <taxon>Pentapetalae</taxon>
        <taxon>rosids</taxon>
        <taxon>fabids</taxon>
        <taxon>Fabales</taxon>
        <taxon>Fabaceae</taxon>
        <taxon>Papilionoideae</taxon>
        <taxon>50 kb inversion clade</taxon>
        <taxon>NPAAA clade</taxon>
        <taxon>Hologalegina</taxon>
        <taxon>IRL clade</taxon>
        <taxon>Trifolieae</taxon>
        <taxon>Trifolium</taxon>
    </lineage>
</organism>
<evidence type="ECO:0000313" key="3">
    <source>
        <dbReference type="Proteomes" id="UP000242715"/>
    </source>
</evidence>
<proteinExistence type="predicted"/>
<sequence length="467" mass="52902">MRKSTRISSIGLGQATEQPVVKSFSTVYSLTAFTERVQHLTEEQRLAISRTGFGSLLSIPNHTLNRIFLNEVMEAWNSERRVFEIGAGEIGFSLLDVALILGLPVAGHRVELVEEELFSELEEEYGATRAKRKVAMATLKVRLDSIGKVASDDFVRSFLLFTIGTFLSSNDGKVDSRYLSFLGNLDGVSGFSWGAAVIEDLCQWLDKRKDNNVQGVGGCLTFLQTWSYEHFDIARPNLQDQDTTFPRVCRWNHRKPPPRQRGKLETSRFKDLHDDQIIWKLQPTSEELKINIIKEAVELLGENEVKRDENYAASTSSNVSDVDAEMQLSISSKIHRDDEVNFDNQVVEDTPTRLSTCDEEYIEQNDNIENLIIEETPSNSSIDVEVGKEEQFQVDKLMVENSFTNLSISEEVEREEVLYAENRRMEDSPTNLSIEDAVGREQACNAETLVVNASPPNFSFDVRFYSI</sequence>
<dbReference type="PANTHER" id="PTHR46033">
    <property type="entry name" value="PROTEIN MAIN-LIKE 2"/>
    <property type="match status" value="1"/>
</dbReference>
<dbReference type="Proteomes" id="UP000242715">
    <property type="component" value="Unassembled WGS sequence"/>
</dbReference>
<dbReference type="OrthoDB" id="684301at2759"/>
<dbReference type="AlphaFoldDB" id="A0A2Z6MM62"/>
<keyword evidence="3" id="KW-1185">Reference proteome</keyword>
<name>A0A2Z6MM62_TRISU</name>